<dbReference type="GeneID" id="36377174"/>
<keyword evidence="2" id="KW-1185">Reference proteome</keyword>
<reference evidence="1 2" key="1">
    <citation type="submission" date="2014-09" db="EMBL/GenBank/DDBJ databases">
        <authorList>
            <person name="Martin A.A."/>
        </authorList>
    </citation>
    <scope>NUCLEOTIDE SEQUENCE</scope>
    <source>
        <strain evidence="2">ED321</strain>
        <strain evidence="1">ED321 Heterogonic</strain>
    </source>
</reference>
<gene>
    <name evidence="1 3 4" type="ORF">SRAE_1000306200</name>
</gene>
<dbReference type="EMBL" id="LN609528">
    <property type="protein sequence ID" value="CEF64809.1"/>
    <property type="molecule type" value="Genomic_DNA"/>
</dbReference>
<evidence type="ECO:0000313" key="4">
    <source>
        <dbReference type="WormBase" id="SRAE_1000306200"/>
    </source>
</evidence>
<dbReference type="RefSeq" id="XP_024504010.1">
    <property type="nucleotide sequence ID" value="XM_024650210.1"/>
</dbReference>
<evidence type="ECO:0000313" key="2">
    <source>
        <dbReference type="Proteomes" id="UP000035682"/>
    </source>
</evidence>
<accession>A0A090MX48</accession>
<dbReference type="WBParaSite" id="SRAE_1000306200.1">
    <property type="protein sequence ID" value="SRAE_1000306200.1"/>
    <property type="gene ID" value="WBGene00259679"/>
</dbReference>
<dbReference type="AlphaFoldDB" id="A0A090MX48"/>
<organism evidence="1">
    <name type="scientific">Strongyloides ratti</name>
    <name type="common">Parasitic roundworm</name>
    <dbReference type="NCBI Taxonomy" id="34506"/>
    <lineage>
        <taxon>Eukaryota</taxon>
        <taxon>Metazoa</taxon>
        <taxon>Ecdysozoa</taxon>
        <taxon>Nematoda</taxon>
        <taxon>Chromadorea</taxon>
        <taxon>Rhabditida</taxon>
        <taxon>Tylenchina</taxon>
        <taxon>Panagrolaimomorpha</taxon>
        <taxon>Strongyloidoidea</taxon>
        <taxon>Strongyloididae</taxon>
        <taxon>Strongyloides</taxon>
    </lineage>
</organism>
<reference evidence="3" key="2">
    <citation type="submission" date="2020-12" db="UniProtKB">
        <authorList>
            <consortium name="WormBaseParasite"/>
        </authorList>
    </citation>
    <scope>IDENTIFICATION</scope>
</reference>
<name>A0A090MX48_STRRB</name>
<evidence type="ECO:0000313" key="1">
    <source>
        <dbReference type="EMBL" id="CEF64809.1"/>
    </source>
</evidence>
<evidence type="ECO:0000313" key="3">
    <source>
        <dbReference type="WBParaSite" id="SRAE_1000306200.1"/>
    </source>
</evidence>
<dbReference type="CTD" id="36377174"/>
<dbReference type="Proteomes" id="UP000035682">
    <property type="component" value="Unplaced"/>
</dbReference>
<sequence>MKLFYNIIDGSFRNLFIITLFLWEKVNGRYMLTNDLGQDIEFNNDQTLNYGEPFHKDEPLVSKNKIDDSRQVMIINSEITKDDHPIYKFKGEEFDLPENEGMISQNDKTISLKSLS</sequence>
<proteinExistence type="predicted"/>
<dbReference type="WormBase" id="SRAE_1000306200">
    <property type="protein sequence ID" value="SRP06452"/>
    <property type="gene ID" value="WBGene00259679"/>
</dbReference>
<protein>
    <submittedName>
        <fullName evidence="1 3">Uncharacterized protein</fullName>
    </submittedName>
</protein>